<feature type="transmembrane region" description="Helical" evidence="6">
    <location>
        <begin position="316"/>
        <end position="338"/>
    </location>
</feature>
<accession>A0A1G9ZUR7</accession>
<reference evidence="7 8" key="1">
    <citation type="submission" date="2016-10" db="EMBL/GenBank/DDBJ databases">
        <authorList>
            <person name="de Groot N.N."/>
        </authorList>
    </citation>
    <scope>NUCLEOTIDE SEQUENCE [LARGE SCALE GENOMIC DNA]</scope>
    <source>
        <strain evidence="7 8">CGMCC 1.3442</strain>
    </source>
</reference>
<dbReference type="STRING" id="237069.SAMN05216498_1843"/>
<dbReference type="RefSeq" id="WP_093856299.1">
    <property type="nucleotide sequence ID" value="NZ_BJVZ01000006.1"/>
</dbReference>
<feature type="transmembrane region" description="Helical" evidence="6">
    <location>
        <begin position="7"/>
        <end position="26"/>
    </location>
</feature>
<dbReference type="InterPro" id="IPR002549">
    <property type="entry name" value="AI-2E-like"/>
</dbReference>
<dbReference type="GO" id="GO:0055085">
    <property type="term" value="P:transmembrane transport"/>
    <property type="evidence" value="ECO:0007669"/>
    <property type="project" value="TreeGrafter"/>
</dbReference>
<evidence type="ECO:0000256" key="4">
    <source>
        <dbReference type="ARBA" id="ARBA00022989"/>
    </source>
</evidence>
<evidence type="ECO:0000256" key="3">
    <source>
        <dbReference type="ARBA" id="ARBA00022692"/>
    </source>
</evidence>
<feature type="transmembrane region" description="Helical" evidence="6">
    <location>
        <begin position="61"/>
        <end position="81"/>
    </location>
</feature>
<keyword evidence="3 6" id="KW-0812">Transmembrane</keyword>
<gene>
    <name evidence="7" type="ORF">SAMN05216498_1843</name>
</gene>
<evidence type="ECO:0000256" key="6">
    <source>
        <dbReference type="SAM" id="Phobius"/>
    </source>
</evidence>
<evidence type="ECO:0000256" key="1">
    <source>
        <dbReference type="ARBA" id="ARBA00004141"/>
    </source>
</evidence>
<dbReference type="GO" id="GO:0016020">
    <property type="term" value="C:membrane"/>
    <property type="evidence" value="ECO:0007669"/>
    <property type="project" value="UniProtKB-SubCell"/>
</dbReference>
<feature type="transmembrane region" description="Helical" evidence="6">
    <location>
        <begin position="32"/>
        <end position="49"/>
    </location>
</feature>
<evidence type="ECO:0000313" key="8">
    <source>
        <dbReference type="Proteomes" id="UP000199334"/>
    </source>
</evidence>
<keyword evidence="4 6" id="KW-1133">Transmembrane helix</keyword>
<dbReference type="Pfam" id="PF01594">
    <property type="entry name" value="AI-2E_transport"/>
    <property type="match status" value="1"/>
</dbReference>
<comment type="similarity">
    <text evidence="2">Belongs to the autoinducer-2 exporter (AI-2E) (TC 2.A.86) family.</text>
</comment>
<protein>
    <submittedName>
        <fullName evidence="7">Sporulation integral membrane protein YtvI</fullName>
    </submittedName>
</protein>
<dbReference type="PANTHER" id="PTHR21716">
    <property type="entry name" value="TRANSMEMBRANE PROTEIN"/>
    <property type="match status" value="1"/>
</dbReference>
<dbReference type="OrthoDB" id="9774361at2"/>
<organism evidence="7 8">
    <name type="scientific">Tenuibacillus multivorans</name>
    <dbReference type="NCBI Taxonomy" id="237069"/>
    <lineage>
        <taxon>Bacteria</taxon>
        <taxon>Bacillati</taxon>
        <taxon>Bacillota</taxon>
        <taxon>Bacilli</taxon>
        <taxon>Bacillales</taxon>
        <taxon>Bacillaceae</taxon>
        <taxon>Tenuibacillus</taxon>
    </lineage>
</organism>
<dbReference type="AlphaFoldDB" id="A0A1G9ZUR7"/>
<comment type="subcellular location">
    <subcellularLocation>
        <location evidence="1">Membrane</location>
        <topology evidence="1">Multi-pass membrane protein</topology>
    </subcellularLocation>
</comment>
<feature type="transmembrane region" description="Helical" evidence="6">
    <location>
        <begin position="168"/>
        <end position="187"/>
    </location>
</feature>
<evidence type="ECO:0000256" key="2">
    <source>
        <dbReference type="ARBA" id="ARBA00009773"/>
    </source>
</evidence>
<dbReference type="NCBIfam" id="TIGR02872">
    <property type="entry name" value="spore_ytvI"/>
    <property type="match status" value="1"/>
</dbReference>
<feature type="transmembrane region" description="Helical" evidence="6">
    <location>
        <begin position="284"/>
        <end position="304"/>
    </location>
</feature>
<keyword evidence="8" id="KW-1185">Reference proteome</keyword>
<feature type="transmembrane region" description="Helical" evidence="6">
    <location>
        <begin position="250"/>
        <end position="272"/>
    </location>
</feature>
<evidence type="ECO:0000313" key="7">
    <source>
        <dbReference type="EMBL" id="SDN24691.1"/>
    </source>
</evidence>
<dbReference type="InterPro" id="IPR014227">
    <property type="entry name" value="YtvI-like"/>
</dbReference>
<proteinExistence type="inferred from homology"/>
<dbReference type="Proteomes" id="UP000199334">
    <property type="component" value="Unassembled WGS sequence"/>
</dbReference>
<dbReference type="PANTHER" id="PTHR21716:SF68">
    <property type="entry name" value="TRANSPORT PROTEIN YTVI-RELATED"/>
    <property type="match status" value="1"/>
</dbReference>
<sequence>MVINYQNLFKSIAFICIIIMFIYTVFHYLLPFAISLIVAIMINPIVQALQNKLHLNRKLAVLTVLMLAMLCFITVITYSLVELVHLLQFLRNLMPSTIENLFSRLESFTEKNIERAYQFISAFIDTIQPQSQQLLKELFMDTVHTLKEYSKNLLLNFIHNTINGITNILKGSYFLLFILISTFFISADGPKWIKSINNSLPDPFSHYYEEIKTSFLSLVKKYAFAQLIIIIMTGIMVFIGLQLIDVGHALAIASAAMLFDLVPFIGISALFLPWVIVLFLTNSYALTIQISILYLVLIISRNIIEPKLIGSSIGIHPLALIIILFVFINFFGFIGLLLGPVAAVSIKALSKAGAFESLKNYITKAS</sequence>
<keyword evidence="5 6" id="KW-0472">Membrane</keyword>
<name>A0A1G9ZUR7_9BACI</name>
<feature type="transmembrane region" description="Helical" evidence="6">
    <location>
        <begin position="222"/>
        <end position="244"/>
    </location>
</feature>
<evidence type="ECO:0000256" key="5">
    <source>
        <dbReference type="ARBA" id="ARBA00023136"/>
    </source>
</evidence>
<dbReference type="EMBL" id="FNIG01000003">
    <property type="protein sequence ID" value="SDN24691.1"/>
    <property type="molecule type" value="Genomic_DNA"/>
</dbReference>